<protein>
    <submittedName>
        <fullName evidence="2">Uncharacterized protein</fullName>
    </submittedName>
</protein>
<dbReference type="KEGG" id="alt:ambt_07005"/>
<keyword evidence="1" id="KW-0472">Membrane</keyword>
<dbReference type="HOGENOM" id="CLU_835859_0_0_6"/>
<sequence>MVLIGLLKQGAYGLHTGSENMEVVEKQDVEDLEKSLDVALQFFSVHLPNIVGEEIGAFLIEQTHRLIRQNAADESHFYFTAAEIYKYMNGQDDSEKARRWMKGHEEKLSKLFAQTSSLNALLTEKNLSPLRLERVNSKGGIPTKWRIRTGSVKSTGTGNSNALKVRYVVTHIDDALPWAKPFSNLILTPRKLILVAIGLLTSIVLTLYTLIGLVEWGSKTTNTCVVIFGIVAGIIFKTLHELLNKGITTYPAFWSKKLAKNKLLTINATGQTNAPICMKAVTIEAKCSVCGEDLLIEKSREFHNRFVGKCRVAPSEHVFSFDHITKEGTFLR</sequence>
<keyword evidence="1" id="KW-1133">Transmembrane helix</keyword>
<dbReference type="EMBL" id="CP002339">
    <property type="protein sequence ID" value="AEF02934.1"/>
    <property type="molecule type" value="Genomic_DNA"/>
</dbReference>
<gene>
    <name evidence="2" type="ordered locus">ambt_07005</name>
</gene>
<feature type="transmembrane region" description="Helical" evidence="1">
    <location>
        <begin position="192"/>
        <end position="214"/>
    </location>
</feature>
<feature type="transmembrane region" description="Helical" evidence="1">
    <location>
        <begin position="220"/>
        <end position="239"/>
    </location>
</feature>
<dbReference type="AlphaFoldDB" id="F5Z791"/>
<organism evidence="2 3">
    <name type="scientific">Alteromonas naphthalenivorans</name>
    <dbReference type="NCBI Taxonomy" id="715451"/>
    <lineage>
        <taxon>Bacteria</taxon>
        <taxon>Pseudomonadati</taxon>
        <taxon>Pseudomonadota</taxon>
        <taxon>Gammaproteobacteria</taxon>
        <taxon>Alteromonadales</taxon>
        <taxon>Alteromonadaceae</taxon>
        <taxon>Alteromonas/Salinimonas group</taxon>
        <taxon>Alteromonas</taxon>
    </lineage>
</organism>
<keyword evidence="3" id="KW-1185">Reference proteome</keyword>
<accession>F5Z791</accession>
<dbReference type="Proteomes" id="UP000000683">
    <property type="component" value="Chromosome"/>
</dbReference>
<reference evidence="2 3" key="1">
    <citation type="journal article" date="2011" name="J. Bacteriol.">
        <title>Complete genome sequence of the polycyclic aromatic hydrocarbon-degrading bacterium Alteromonas sp. strain SN2.</title>
        <authorList>
            <person name="Jin H.M."/>
            <person name="Jeong H."/>
            <person name="Moon E.J."/>
            <person name="Math R.K."/>
            <person name="Lee K."/>
            <person name="Kim H.J."/>
            <person name="Jeon C.O."/>
            <person name="Oh T.K."/>
            <person name="Kim J.F."/>
        </authorList>
    </citation>
    <scope>NUCLEOTIDE SEQUENCE [LARGE SCALE GENOMIC DNA]</scope>
    <source>
        <strain evidence="3">JCM 17741 / KACC 18427 / KCTC 11700BP / SN2</strain>
    </source>
</reference>
<evidence type="ECO:0000256" key="1">
    <source>
        <dbReference type="SAM" id="Phobius"/>
    </source>
</evidence>
<name>F5Z791_ALTNA</name>
<dbReference type="eggNOG" id="ENOG5032ZB2">
    <property type="taxonomic scope" value="Bacteria"/>
</dbReference>
<evidence type="ECO:0000313" key="2">
    <source>
        <dbReference type="EMBL" id="AEF02934.1"/>
    </source>
</evidence>
<proteinExistence type="predicted"/>
<evidence type="ECO:0000313" key="3">
    <source>
        <dbReference type="Proteomes" id="UP000000683"/>
    </source>
</evidence>
<keyword evidence="1" id="KW-0812">Transmembrane</keyword>